<feature type="transmembrane region" description="Helical" evidence="1">
    <location>
        <begin position="155"/>
        <end position="179"/>
    </location>
</feature>
<dbReference type="PATRIC" id="fig|1177154.3.peg.2724"/>
<accession>A0A095SHR1</accession>
<feature type="transmembrane region" description="Helical" evidence="1">
    <location>
        <begin position="12"/>
        <end position="32"/>
    </location>
</feature>
<evidence type="ECO:0000256" key="1">
    <source>
        <dbReference type="SAM" id="Phobius"/>
    </source>
</evidence>
<keyword evidence="3" id="KW-1185">Reference proteome</keyword>
<sequence>MRALLVVLHRWFGLFIAGFLIIAGLTGALISWDHELDEWLNPHLFEAQSQGEPLPMLELVRRVEEADPRVRASFFPLAAEPGHNAEIWVDAQVNPDTGRRHELDYDHVFVDPVSGEIVGQRLWGKISLHPEHLMSFLYKLHFTLHLPEWKGIDRWGIWLMGIAALVWLFDTFIAMAITLPRKRRTASSKSWLQRWKPAWKIRRGAGAYKLNFDLHRAIGLWVFGLLLILAFTSFSLNLYREVFYPIMSTVSETTPGPFETRTPTALHDPVEPGIAWQPLLQQARDEANQRDWDEPIGDVFYSDNFAVFGVRFYYPGEDHDSGGMKVKSLYYDGNNGELIGDEVPWTGTAADIFNQLQFPLHSGRIAGLPGRILVSFMGIAVAMLSFTGIVIWWKKRKARVASRKRKAAATTPESYSTS</sequence>
<evidence type="ECO:0008006" key="4">
    <source>
        <dbReference type="Google" id="ProtNLM"/>
    </source>
</evidence>
<dbReference type="InterPro" id="IPR005625">
    <property type="entry name" value="PepSY-ass_TM"/>
</dbReference>
<reference evidence="2 3" key="1">
    <citation type="submission" date="2012-09" db="EMBL/GenBank/DDBJ databases">
        <title>Genome Sequence of alkane-degrading Bacterium Alcanivorax sp. 19-m-6.</title>
        <authorList>
            <person name="Lai Q."/>
            <person name="Shao Z."/>
        </authorList>
    </citation>
    <scope>NUCLEOTIDE SEQUENCE [LARGE SCALE GENOMIC DNA]</scope>
    <source>
        <strain evidence="2 3">19-m-6</strain>
    </source>
</reference>
<protein>
    <recommendedName>
        <fullName evidence="4">Iron-regulated membrane protein</fullName>
    </recommendedName>
</protein>
<keyword evidence="1" id="KW-0472">Membrane</keyword>
<feature type="transmembrane region" description="Helical" evidence="1">
    <location>
        <begin position="218"/>
        <end position="239"/>
    </location>
</feature>
<evidence type="ECO:0000313" key="2">
    <source>
        <dbReference type="EMBL" id="KGD64151.1"/>
    </source>
</evidence>
<proteinExistence type="predicted"/>
<dbReference type="PANTHER" id="PTHR34219:SF5">
    <property type="entry name" value="BLR4505 PROTEIN"/>
    <property type="match status" value="1"/>
</dbReference>
<organism evidence="2 3">
    <name type="scientific">Alcanivorax nanhaiticus</name>
    <dbReference type="NCBI Taxonomy" id="1177154"/>
    <lineage>
        <taxon>Bacteria</taxon>
        <taxon>Pseudomonadati</taxon>
        <taxon>Pseudomonadota</taxon>
        <taxon>Gammaproteobacteria</taxon>
        <taxon>Oceanospirillales</taxon>
        <taxon>Alcanivoracaceae</taxon>
        <taxon>Alcanivorax</taxon>
    </lineage>
</organism>
<dbReference type="eggNOG" id="COG3182">
    <property type="taxonomic scope" value="Bacteria"/>
</dbReference>
<dbReference type="Proteomes" id="UP000029444">
    <property type="component" value="Unassembled WGS sequence"/>
</dbReference>
<keyword evidence="1" id="KW-0812">Transmembrane</keyword>
<name>A0A095SHR1_9GAMM</name>
<comment type="caution">
    <text evidence="2">The sequence shown here is derived from an EMBL/GenBank/DDBJ whole genome shotgun (WGS) entry which is preliminary data.</text>
</comment>
<keyword evidence="1" id="KW-1133">Transmembrane helix</keyword>
<dbReference type="Pfam" id="PF03929">
    <property type="entry name" value="PepSY_TM"/>
    <property type="match status" value="1"/>
</dbReference>
<evidence type="ECO:0000313" key="3">
    <source>
        <dbReference type="Proteomes" id="UP000029444"/>
    </source>
</evidence>
<feature type="transmembrane region" description="Helical" evidence="1">
    <location>
        <begin position="372"/>
        <end position="393"/>
    </location>
</feature>
<dbReference type="RefSeq" id="WP_035233690.1">
    <property type="nucleotide sequence ID" value="NZ_ARXV01000011.1"/>
</dbReference>
<dbReference type="AlphaFoldDB" id="A0A095SHR1"/>
<gene>
    <name evidence="2" type="ORF">Y5S_02691</name>
</gene>
<dbReference type="EMBL" id="ARXV01000011">
    <property type="protein sequence ID" value="KGD64151.1"/>
    <property type="molecule type" value="Genomic_DNA"/>
</dbReference>
<dbReference type="PANTHER" id="PTHR34219">
    <property type="entry name" value="IRON-REGULATED INNER MEMBRANE PROTEIN-RELATED"/>
    <property type="match status" value="1"/>
</dbReference>
<dbReference type="OrthoDB" id="7238323at2"/>
<dbReference type="STRING" id="1177154.Y5S_02691"/>